<accession>A0A1Q2SJT8</accession>
<evidence type="ECO:0000256" key="10">
    <source>
        <dbReference type="HAMAP-Rule" id="MF_01043"/>
    </source>
</evidence>
<evidence type="ECO:0000256" key="9">
    <source>
        <dbReference type="ARBA" id="ARBA00023264"/>
    </source>
</evidence>
<gene>
    <name evidence="10" type="primary">plsY</name>
    <name evidence="11" type="ORF">TAO_0025</name>
</gene>
<feature type="transmembrane region" description="Helical" evidence="10">
    <location>
        <begin position="58"/>
        <end position="78"/>
    </location>
</feature>
<feature type="transmembrane region" description="Helical" evidence="10">
    <location>
        <begin position="6"/>
        <end position="29"/>
    </location>
</feature>
<evidence type="ECO:0000313" key="11">
    <source>
        <dbReference type="EMBL" id="BAW79395.1"/>
    </source>
</evidence>
<dbReference type="HAMAP" id="MF_01043">
    <property type="entry name" value="PlsY"/>
    <property type="match status" value="1"/>
</dbReference>
<feature type="transmembrane region" description="Helical" evidence="10">
    <location>
        <begin position="116"/>
        <end position="137"/>
    </location>
</feature>
<keyword evidence="6 10" id="KW-0443">Lipid metabolism</keyword>
<comment type="catalytic activity">
    <reaction evidence="10">
        <text>an acyl phosphate + sn-glycerol 3-phosphate = a 1-acyl-sn-glycero-3-phosphate + phosphate</text>
        <dbReference type="Rhea" id="RHEA:34075"/>
        <dbReference type="ChEBI" id="CHEBI:43474"/>
        <dbReference type="ChEBI" id="CHEBI:57597"/>
        <dbReference type="ChEBI" id="CHEBI:57970"/>
        <dbReference type="ChEBI" id="CHEBI:59918"/>
        <dbReference type="EC" id="2.3.1.275"/>
    </reaction>
</comment>
<keyword evidence="3 10" id="KW-0808">Transferase</keyword>
<dbReference type="PANTHER" id="PTHR30309:SF0">
    <property type="entry name" value="GLYCEROL-3-PHOSPHATE ACYLTRANSFERASE-RELATED"/>
    <property type="match status" value="1"/>
</dbReference>
<dbReference type="InterPro" id="IPR003811">
    <property type="entry name" value="G3P_acylTferase_PlsY"/>
</dbReference>
<organism evidence="11 12">
    <name type="scientific">Candidatus Nitrosoglobus terrae</name>
    <dbReference type="NCBI Taxonomy" id="1630141"/>
    <lineage>
        <taxon>Bacteria</taxon>
        <taxon>Pseudomonadati</taxon>
        <taxon>Pseudomonadota</taxon>
        <taxon>Gammaproteobacteria</taxon>
        <taxon>Chromatiales</taxon>
        <taxon>Chromatiaceae</taxon>
        <taxon>Candidatus Nitrosoglobus</taxon>
    </lineage>
</organism>
<dbReference type="UniPathway" id="UPA00085"/>
<evidence type="ECO:0000256" key="7">
    <source>
        <dbReference type="ARBA" id="ARBA00023136"/>
    </source>
</evidence>
<reference evidence="11 12" key="1">
    <citation type="journal article" date="2017" name="ISME J.">
        <title>An acid-tolerant ammonia-oxidizing ?-proteobacterium from soil.</title>
        <authorList>
            <person name="Hayatsu M."/>
            <person name="Tago K."/>
            <person name="Uchiyama I."/>
            <person name="Toyoda A."/>
            <person name="Wang Y."/>
            <person name="Shimomura Y."/>
            <person name="Okubo T."/>
            <person name="Kurisu F."/>
            <person name="Hirono Y."/>
            <person name="Nonaka K."/>
            <person name="Akiyama H."/>
            <person name="Itoh T."/>
            <person name="Takami H."/>
        </authorList>
    </citation>
    <scope>NUCLEOTIDE SEQUENCE [LARGE SCALE GENOMIC DNA]</scope>
    <source>
        <strain evidence="11 12">TAO100</strain>
    </source>
</reference>
<keyword evidence="7 10" id="KW-0472">Membrane</keyword>
<dbReference type="GO" id="GO:0043772">
    <property type="term" value="F:acyl-phosphate glycerol-3-phosphate acyltransferase activity"/>
    <property type="evidence" value="ECO:0007669"/>
    <property type="project" value="UniProtKB-UniRule"/>
</dbReference>
<evidence type="ECO:0000313" key="12">
    <source>
        <dbReference type="Proteomes" id="UP000243679"/>
    </source>
</evidence>
<proteinExistence type="inferred from homology"/>
<keyword evidence="9 10" id="KW-1208">Phospholipid metabolism</keyword>
<evidence type="ECO:0000256" key="2">
    <source>
        <dbReference type="ARBA" id="ARBA00022516"/>
    </source>
</evidence>
<keyword evidence="2 10" id="KW-0444">Lipid biosynthesis</keyword>
<dbReference type="AlphaFoldDB" id="A0A1Q2SJT8"/>
<comment type="subcellular location">
    <subcellularLocation>
        <location evidence="10">Cell membrane</location>
        <topology evidence="10">Multi-pass membrane protein</topology>
    </subcellularLocation>
</comment>
<dbReference type="GO" id="GO:0008654">
    <property type="term" value="P:phospholipid biosynthetic process"/>
    <property type="evidence" value="ECO:0007669"/>
    <property type="project" value="UniProtKB-UniRule"/>
</dbReference>
<feature type="transmembrane region" description="Helical" evidence="10">
    <location>
        <begin position="143"/>
        <end position="163"/>
    </location>
</feature>
<evidence type="ECO:0000256" key="3">
    <source>
        <dbReference type="ARBA" id="ARBA00022679"/>
    </source>
</evidence>
<dbReference type="Proteomes" id="UP000243679">
    <property type="component" value="Chromosome"/>
</dbReference>
<sequence length="202" mass="22007">MADHNMLTNLILLVASYAMGSLSSAIIVARLANLGDLRSQGSGNPGATNILRLGGKRLAAIVLLSDVLKGFLPVWLAYRLEVNSYVIAGSGLFAFWGHLYPVFFEFRGGKGVATGLGVLLGLSWPLALVGLTAWLLVFWRWRISSLSALSAAICIFLSSWILLSSPAIREAAIIMVLFSLWRHRSNVRRLLSGQENHLSRSD</sequence>
<keyword evidence="4 10" id="KW-0812">Transmembrane</keyword>
<evidence type="ECO:0000256" key="8">
    <source>
        <dbReference type="ARBA" id="ARBA00023209"/>
    </source>
</evidence>
<dbReference type="EC" id="2.3.1.275" evidence="10"/>
<evidence type="ECO:0000256" key="1">
    <source>
        <dbReference type="ARBA" id="ARBA00022475"/>
    </source>
</evidence>
<evidence type="ECO:0000256" key="5">
    <source>
        <dbReference type="ARBA" id="ARBA00022989"/>
    </source>
</evidence>
<dbReference type="PANTHER" id="PTHR30309">
    <property type="entry name" value="INNER MEMBRANE PROTEIN YGIH"/>
    <property type="match status" value="1"/>
</dbReference>
<dbReference type="GO" id="GO:0005886">
    <property type="term" value="C:plasma membrane"/>
    <property type="evidence" value="ECO:0007669"/>
    <property type="project" value="UniProtKB-SubCell"/>
</dbReference>
<dbReference type="KEGG" id="ntt:TAO_0025"/>
<dbReference type="Pfam" id="PF02660">
    <property type="entry name" value="G3P_acyltransf"/>
    <property type="match status" value="1"/>
</dbReference>
<evidence type="ECO:0000256" key="4">
    <source>
        <dbReference type="ARBA" id="ARBA00022692"/>
    </source>
</evidence>
<keyword evidence="5 10" id="KW-1133">Transmembrane helix</keyword>
<keyword evidence="11" id="KW-0012">Acyltransferase</keyword>
<dbReference type="SMART" id="SM01207">
    <property type="entry name" value="G3P_acyltransf"/>
    <property type="match status" value="1"/>
</dbReference>
<comment type="function">
    <text evidence="10">Catalyzes the transfer of an acyl group from acyl-phosphate (acyl-PO(4)) to glycerol-3-phosphate (G3P) to form lysophosphatidic acid (LPA). This enzyme utilizes acyl-phosphate as fatty acyl donor, but not acyl-CoA or acyl-ACP.</text>
</comment>
<comment type="similarity">
    <text evidence="10">Belongs to the PlsY family.</text>
</comment>
<evidence type="ECO:0000256" key="6">
    <source>
        <dbReference type="ARBA" id="ARBA00023098"/>
    </source>
</evidence>
<comment type="subunit">
    <text evidence="10">Probably interacts with PlsX.</text>
</comment>
<name>A0A1Q2SJT8_9GAMM</name>
<comment type="pathway">
    <text evidence="10">Lipid metabolism; phospholipid metabolism.</text>
</comment>
<keyword evidence="1 10" id="KW-1003">Cell membrane</keyword>
<keyword evidence="12" id="KW-1185">Reference proteome</keyword>
<feature type="transmembrane region" description="Helical" evidence="10">
    <location>
        <begin position="84"/>
        <end position="104"/>
    </location>
</feature>
<keyword evidence="8 10" id="KW-0594">Phospholipid biosynthesis</keyword>
<dbReference type="EMBL" id="AP014836">
    <property type="protein sequence ID" value="BAW79395.1"/>
    <property type="molecule type" value="Genomic_DNA"/>
</dbReference>
<dbReference type="NCBIfam" id="TIGR00023">
    <property type="entry name" value="glycerol-3-phosphate 1-O-acyltransferase PlsY"/>
    <property type="match status" value="1"/>
</dbReference>
<protein>
    <recommendedName>
        <fullName evidence="10">Glycerol-3-phosphate acyltransferase</fullName>
    </recommendedName>
    <alternativeName>
        <fullName evidence="10">Acyl-PO4 G3P acyltransferase</fullName>
    </alternativeName>
    <alternativeName>
        <fullName evidence="10">Acyl-phosphate--glycerol-3-phosphate acyltransferase</fullName>
    </alternativeName>
    <alternativeName>
        <fullName evidence="10">G3P acyltransferase</fullName>
        <shortName evidence="10">GPAT</shortName>
        <ecNumber evidence="10">2.3.1.275</ecNumber>
    </alternativeName>
    <alternativeName>
        <fullName evidence="10">Lysophosphatidic acid synthase</fullName>
        <shortName evidence="10">LPA synthase</shortName>
    </alternativeName>
</protein>